<proteinExistence type="predicted"/>
<dbReference type="InterPro" id="IPR000182">
    <property type="entry name" value="GNAT_dom"/>
</dbReference>
<keyword evidence="3" id="KW-1185">Reference proteome</keyword>
<dbReference type="PROSITE" id="PS51186">
    <property type="entry name" value="GNAT"/>
    <property type="match status" value="1"/>
</dbReference>
<dbReference type="EMBL" id="SSOB01000061">
    <property type="protein sequence ID" value="THF73163.1"/>
    <property type="molecule type" value="Genomic_DNA"/>
</dbReference>
<dbReference type="AlphaFoldDB" id="A0A4S4BFN6"/>
<name>A0A4S4BFN6_9BACL</name>
<dbReference type="Proteomes" id="UP000310636">
    <property type="component" value="Unassembled WGS sequence"/>
</dbReference>
<evidence type="ECO:0000313" key="3">
    <source>
        <dbReference type="Proteomes" id="UP000310636"/>
    </source>
</evidence>
<dbReference type="GO" id="GO:0016747">
    <property type="term" value="F:acyltransferase activity, transferring groups other than amino-acyl groups"/>
    <property type="evidence" value="ECO:0007669"/>
    <property type="project" value="InterPro"/>
</dbReference>
<dbReference type="SUPFAM" id="SSF55729">
    <property type="entry name" value="Acyl-CoA N-acyltransferases (Nat)"/>
    <property type="match status" value="1"/>
</dbReference>
<dbReference type="InterPro" id="IPR050276">
    <property type="entry name" value="MshD_Acetyltransferase"/>
</dbReference>
<accession>A0A4S4BFN6</accession>
<organism evidence="2 3">
    <name type="scientific">Cohnella fermenti</name>
    <dbReference type="NCBI Taxonomy" id="2565925"/>
    <lineage>
        <taxon>Bacteria</taxon>
        <taxon>Bacillati</taxon>
        <taxon>Bacillota</taxon>
        <taxon>Bacilli</taxon>
        <taxon>Bacillales</taxon>
        <taxon>Paenibacillaceae</taxon>
        <taxon>Cohnella</taxon>
    </lineage>
</organism>
<dbReference type="Gene3D" id="3.40.630.30">
    <property type="match status" value="1"/>
</dbReference>
<reference evidence="2 3" key="1">
    <citation type="submission" date="2019-04" db="EMBL/GenBank/DDBJ databases">
        <title>Cohnella sp. nov. isolated from preserved vegetables.</title>
        <authorList>
            <person name="Lin S.-Y."/>
            <person name="Hung M.-H."/>
            <person name="Young C.-C."/>
        </authorList>
    </citation>
    <scope>NUCLEOTIDE SEQUENCE [LARGE SCALE GENOMIC DNA]</scope>
    <source>
        <strain evidence="2 3">CC-MHH1044</strain>
    </source>
</reference>
<protein>
    <submittedName>
        <fullName evidence="2">GNAT family N-acetyltransferase</fullName>
    </submittedName>
</protein>
<dbReference type="InterPro" id="IPR016181">
    <property type="entry name" value="Acyl_CoA_acyltransferase"/>
</dbReference>
<dbReference type="OrthoDB" id="2638380at2"/>
<dbReference type="RefSeq" id="WP_136373573.1">
    <property type="nucleotide sequence ID" value="NZ_SSOB01000061.1"/>
</dbReference>
<gene>
    <name evidence="2" type="ORF">E6C55_30245</name>
</gene>
<dbReference type="Pfam" id="PF00583">
    <property type="entry name" value="Acetyltransf_1"/>
    <property type="match status" value="1"/>
</dbReference>
<keyword evidence="2" id="KW-0808">Transferase</keyword>
<evidence type="ECO:0000313" key="2">
    <source>
        <dbReference type="EMBL" id="THF73163.1"/>
    </source>
</evidence>
<dbReference type="CDD" id="cd04301">
    <property type="entry name" value="NAT_SF"/>
    <property type="match status" value="1"/>
</dbReference>
<comment type="caution">
    <text evidence="2">The sequence shown here is derived from an EMBL/GenBank/DDBJ whole genome shotgun (WGS) entry which is preliminary data.</text>
</comment>
<dbReference type="PANTHER" id="PTHR43617">
    <property type="entry name" value="L-AMINO ACID N-ACETYLTRANSFERASE"/>
    <property type="match status" value="1"/>
</dbReference>
<evidence type="ECO:0000259" key="1">
    <source>
        <dbReference type="PROSITE" id="PS51186"/>
    </source>
</evidence>
<sequence>MIRWKQPRDTKGIVRLVRTQLVPKSPWQHPRDGRLYSEIVQRLRQGSTLVAAKNRGGELFGFLHLIVQNKVLFVDLLAVDPAYQNRRWGTELMLRAEEIGRARGCRTSMLYVDKDNARALRFYTRMGYSNEQYVEALVCYRMEKNLASEPAWNWQLAAARGERASAGNDGWLGHPL</sequence>
<feature type="domain" description="N-acetyltransferase" evidence="1">
    <location>
        <begin position="1"/>
        <end position="147"/>
    </location>
</feature>